<evidence type="ECO:0000313" key="1">
    <source>
        <dbReference type="EMBL" id="TLD71284.1"/>
    </source>
</evidence>
<name>A0A5R8KG57_9BACT</name>
<evidence type="ECO:0000313" key="2">
    <source>
        <dbReference type="Proteomes" id="UP000306196"/>
    </source>
</evidence>
<gene>
    <name evidence="1" type="ORF">FEM03_07065</name>
</gene>
<accession>A0A5R8KG57</accession>
<comment type="caution">
    <text evidence="1">The sequence shown here is derived from an EMBL/GenBank/DDBJ whole genome shotgun (WGS) entry which is preliminary data.</text>
</comment>
<sequence>MNKTISNQEDRLMDFHEVAHLLGDISERSVRRLIAAGDLPQPVKVRSSPRLYHSEVVAYLEKLNLKRKRKQTSSP</sequence>
<dbReference type="RefSeq" id="WP_138085499.1">
    <property type="nucleotide sequence ID" value="NZ_VAUV01000005.1"/>
</dbReference>
<keyword evidence="2" id="KW-1185">Reference proteome</keyword>
<reference evidence="1 2" key="1">
    <citation type="submission" date="2019-05" db="EMBL/GenBank/DDBJ databases">
        <title>Verrucobacter flavum gen. nov., sp. nov. a new member of the family Verrucomicrobiaceae.</title>
        <authorList>
            <person name="Szuroczki S."/>
            <person name="Abbaszade G."/>
            <person name="Szabo A."/>
            <person name="Felfoldi T."/>
            <person name="Schumann P."/>
            <person name="Boka K."/>
            <person name="Keki Z."/>
            <person name="Toumi M."/>
            <person name="Toth E."/>
        </authorList>
    </citation>
    <scope>NUCLEOTIDE SEQUENCE [LARGE SCALE GENOMIC DNA]</scope>
    <source>
        <strain evidence="1 2">MG-N-17</strain>
    </source>
</reference>
<dbReference type="Proteomes" id="UP000306196">
    <property type="component" value="Unassembled WGS sequence"/>
</dbReference>
<protein>
    <submittedName>
        <fullName evidence="1">Helix-turn-helix domain-containing protein</fullName>
    </submittedName>
</protein>
<organism evidence="1 2">
    <name type="scientific">Phragmitibacter flavus</name>
    <dbReference type="NCBI Taxonomy" id="2576071"/>
    <lineage>
        <taxon>Bacteria</taxon>
        <taxon>Pseudomonadati</taxon>
        <taxon>Verrucomicrobiota</taxon>
        <taxon>Verrucomicrobiia</taxon>
        <taxon>Verrucomicrobiales</taxon>
        <taxon>Verrucomicrobiaceae</taxon>
        <taxon>Phragmitibacter</taxon>
    </lineage>
</organism>
<dbReference type="AlphaFoldDB" id="A0A5R8KG57"/>
<proteinExistence type="predicted"/>
<dbReference type="OrthoDB" id="200162at2"/>
<dbReference type="EMBL" id="VAUV01000005">
    <property type="protein sequence ID" value="TLD71284.1"/>
    <property type="molecule type" value="Genomic_DNA"/>
</dbReference>